<keyword evidence="2" id="KW-1185">Reference proteome</keyword>
<sequence>MTPNSVESTHLWSLRPLASGWPRNAWRTVWSSGFLSLSIQSLIAVHMYTVTRTHRLNQSVVQVQFRSSGLLCPWSSDDGSTSDDGPQARLEVGWSTLQLSP</sequence>
<dbReference type="Proteomes" id="UP000814140">
    <property type="component" value="Unassembled WGS sequence"/>
</dbReference>
<evidence type="ECO:0000313" key="2">
    <source>
        <dbReference type="Proteomes" id="UP000814140"/>
    </source>
</evidence>
<accession>A0ACB8SV74</accession>
<organism evidence="1 2">
    <name type="scientific">Artomyces pyxidatus</name>
    <dbReference type="NCBI Taxonomy" id="48021"/>
    <lineage>
        <taxon>Eukaryota</taxon>
        <taxon>Fungi</taxon>
        <taxon>Dikarya</taxon>
        <taxon>Basidiomycota</taxon>
        <taxon>Agaricomycotina</taxon>
        <taxon>Agaricomycetes</taxon>
        <taxon>Russulales</taxon>
        <taxon>Auriscalpiaceae</taxon>
        <taxon>Artomyces</taxon>
    </lineage>
</organism>
<protein>
    <submittedName>
        <fullName evidence="1">Uncharacterized protein</fullName>
    </submittedName>
</protein>
<reference evidence="1" key="2">
    <citation type="journal article" date="2022" name="New Phytol.">
        <title>Evolutionary transition to the ectomycorrhizal habit in the genomes of a hyperdiverse lineage of mushroom-forming fungi.</title>
        <authorList>
            <person name="Looney B."/>
            <person name="Miyauchi S."/>
            <person name="Morin E."/>
            <person name="Drula E."/>
            <person name="Courty P.E."/>
            <person name="Kohler A."/>
            <person name="Kuo A."/>
            <person name="LaButti K."/>
            <person name="Pangilinan J."/>
            <person name="Lipzen A."/>
            <person name="Riley R."/>
            <person name="Andreopoulos W."/>
            <person name="He G."/>
            <person name="Johnson J."/>
            <person name="Nolan M."/>
            <person name="Tritt A."/>
            <person name="Barry K.W."/>
            <person name="Grigoriev I.V."/>
            <person name="Nagy L.G."/>
            <person name="Hibbett D."/>
            <person name="Henrissat B."/>
            <person name="Matheny P.B."/>
            <person name="Labbe J."/>
            <person name="Martin F.M."/>
        </authorList>
    </citation>
    <scope>NUCLEOTIDE SEQUENCE</scope>
    <source>
        <strain evidence="1">HHB10654</strain>
    </source>
</reference>
<name>A0ACB8SV74_9AGAM</name>
<proteinExistence type="predicted"/>
<evidence type="ECO:0000313" key="1">
    <source>
        <dbReference type="EMBL" id="KAI0060092.1"/>
    </source>
</evidence>
<gene>
    <name evidence="1" type="ORF">BV25DRAFT_980621</name>
</gene>
<dbReference type="EMBL" id="MU277221">
    <property type="protein sequence ID" value="KAI0060092.1"/>
    <property type="molecule type" value="Genomic_DNA"/>
</dbReference>
<reference evidence="1" key="1">
    <citation type="submission" date="2021-03" db="EMBL/GenBank/DDBJ databases">
        <authorList>
            <consortium name="DOE Joint Genome Institute"/>
            <person name="Ahrendt S."/>
            <person name="Looney B.P."/>
            <person name="Miyauchi S."/>
            <person name="Morin E."/>
            <person name="Drula E."/>
            <person name="Courty P.E."/>
            <person name="Chicoki N."/>
            <person name="Fauchery L."/>
            <person name="Kohler A."/>
            <person name="Kuo A."/>
            <person name="Labutti K."/>
            <person name="Pangilinan J."/>
            <person name="Lipzen A."/>
            <person name="Riley R."/>
            <person name="Andreopoulos W."/>
            <person name="He G."/>
            <person name="Johnson J."/>
            <person name="Barry K.W."/>
            <person name="Grigoriev I.V."/>
            <person name="Nagy L."/>
            <person name="Hibbett D."/>
            <person name="Henrissat B."/>
            <person name="Matheny P.B."/>
            <person name="Labbe J."/>
            <person name="Martin F."/>
        </authorList>
    </citation>
    <scope>NUCLEOTIDE SEQUENCE</scope>
    <source>
        <strain evidence="1">HHB10654</strain>
    </source>
</reference>
<comment type="caution">
    <text evidence="1">The sequence shown here is derived from an EMBL/GenBank/DDBJ whole genome shotgun (WGS) entry which is preliminary data.</text>
</comment>